<protein>
    <submittedName>
        <fullName evidence="2">ArsR family transcriptional regulator</fullName>
    </submittedName>
</protein>
<evidence type="ECO:0000313" key="2">
    <source>
        <dbReference type="EMBL" id="QXO94443.1"/>
    </source>
</evidence>
<dbReference type="GO" id="GO:0003700">
    <property type="term" value="F:DNA-binding transcription factor activity"/>
    <property type="evidence" value="ECO:0007669"/>
    <property type="project" value="InterPro"/>
</dbReference>
<gene>
    <name evidence="2" type="ORF">KSK55_14145</name>
</gene>
<dbReference type="Gene3D" id="3.30.1380.20">
    <property type="entry name" value="Trafficking protein particle complex subunit 3"/>
    <property type="match status" value="1"/>
</dbReference>
<dbReference type="EMBL" id="CP077107">
    <property type="protein sequence ID" value="QXO94443.1"/>
    <property type="molecule type" value="Genomic_DNA"/>
</dbReference>
<dbReference type="SMART" id="SM00989">
    <property type="entry name" value="V4R"/>
    <property type="match status" value="1"/>
</dbReference>
<dbReference type="InterPro" id="IPR036388">
    <property type="entry name" value="WH-like_DNA-bd_sf"/>
</dbReference>
<dbReference type="PANTHER" id="PTHR35090:SF2">
    <property type="entry name" value="ARSR FAMILY TRANSCRIPTIONAL REGULATOR"/>
    <property type="match status" value="1"/>
</dbReference>
<feature type="domain" description="4-vinyl reductase 4VR" evidence="1">
    <location>
        <begin position="195"/>
        <end position="257"/>
    </location>
</feature>
<dbReference type="InterPro" id="IPR024096">
    <property type="entry name" value="NO_sig/Golgi_transp_ligand-bd"/>
</dbReference>
<proteinExistence type="predicted"/>
<dbReference type="CDD" id="cd00090">
    <property type="entry name" value="HTH_ARSR"/>
    <property type="match status" value="1"/>
</dbReference>
<evidence type="ECO:0000259" key="1">
    <source>
        <dbReference type="SMART" id="SM00989"/>
    </source>
</evidence>
<sequence>MVESKELPDQDLTEDIRLFSSKDRVMAIDSSVKKKILDLLQERDRSFDELVSSCGKAKSTISVHIHDLIHAGFISSQTDPHDNRKKILTLTSDPIGRLTNRDRDISLKEEPCDEELPFHPRDIASFFKFGIRTFRTEAMALGINIDPVLERTGWKIGSILTPLIYSPDISQMVQNIHNFWQEHGLGSVELSGSDPIAIIVYGCFECEDLPVTGHGACSFDIGVLSAIFTKYLNAPVQITEVECYSAGDTHCRFLIKKL</sequence>
<dbReference type="SUPFAM" id="SSF46785">
    <property type="entry name" value="Winged helix' DNA-binding domain"/>
    <property type="match status" value="1"/>
</dbReference>
<dbReference type="InterPro" id="IPR004096">
    <property type="entry name" value="V4R"/>
</dbReference>
<organism evidence="2 3">
    <name type="scientific">Methanospirillum hungatei</name>
    <dbReference type="NCBI Taxonomy" id="2203"/>
    <lineage>
        <taxon>Archaea</taxon>
        <taxon>Methanobacteriati</taxon>
        <taxon>Methanobacteriota</taxon>
        <taxon>Stenosarchaea group</taxon>
        <taxon>Methanomicrobia</taxon>
        <taxon>Methanomicrobiales</taxon>
        <taxon>Methanospirillaceae</taxon>
        <taxon>Methanospirillum</taxon>
    </lineage>
</organism>
<dbReference type="SUPFAM" id="SSF111126">
    <property type="entry name" value="Ligand-binding domain in the NO signalling and Golgi transport"/>
    <property type="match status" value="1"/>
</dbReference>
<evidence type="ECO:0000313" key="3">
    <source>
        <dbReference type="Proteomes" id="UP000694228"/>
    </source>
</evidence>
<name>A0A8F5VP33_METHU</name>
<dbReference type="AlphaFoldDB" id="A0A8F5VP33"/>
<accession>A0A8F5VP33</accession>
<reference evidence="2 3" key="1">
    <citation type="submission" date="2021-06" db="EMBL/GenBank/DDBJ databases">
        <title>Complete genome sequence of the secondary alcohol utilizing methanogen Methanospirillum hungatei strain GP1.</title>
        <authorList>
            <person name="Day L.A."/>
            <person name="Costa K.C."/>
        </authorList>
    </citation>
    <scope>NUCLEOTIDE SEQUENCE [LARGE SCALE GENOMIC DNA]</scope>
    <source>
        <strain evidence="2 3">GP1</strain>
    </source>
</reference>
<dbReference type="PANTHER" id="PTHR35090">
    <property type="entry name" value="DNA-DIRECTED RNA POLYMERASE SUBUNIT I"/>
    <property type="match status" value="1"/>
</dbReference>
<dbReference type="Pfam" id="PF02830">
    <property type="entry name" value="V4R"/>
    <property type="match status" value="1"/>
</dbReference>
<dbReference type="InterPro" id="IPR011991">
    <property type="entry name" value="ArsR-like_HTH"/>
</dbReference>
<dbReference type="OrthoDB" id="371687at2157"/>
<dbReference type="InterPro" id="IPR001845">
    <property type="entry name" value="HTH_ArsR_DNA-bd_dom"/>
</dbReference>
<dbReference type="Gene3D" id="1.10.10.10">
    <property type="entry name" value="Winged helix-like DNA-binding domain superfamily/Winged helix DNA-binding domain"/>
    <property type="match status" value="1"/>
</dbReference>
<dbReference type="InterPro" id="IPR036390">
    <property type="entry name" value="WH_DNA-bd_sf"/>
</dbReference>
<dbReference type="Proteomes" id="UP000694228">
    <property type="component" value="Chromosome"/>
</dbReference>
<dbReference type="Pfam" id="PF01022">
    <property type="entry name" value="HTH_5"/>
    <property type="match status" value="1"/>
</dbReference>